<dbReference type="EMBL" id="RAXZ01000040">
    <property type="protein sequence ID" value="RKG48035.1"/>
    <property type="molecule type" value="Genomic_DNA"/>
</dbReference>
<comment type="caution">
    <text evidence="1">The sequence shown here is derived from an EMBL/GenBank/DDBJ whole genome shotgun (WGS) entry which is preliminary data.</text>
</comment>
<protein>
    <submittedName>
        <fullName evidence="1">Tellurium resistance protein TerC</fullName>
    </submittedName>
</protein>
<dbReference type="Proteomes" id="UP000281084">
    <property type="component" value="Unassembled WGS sequence"/>
</dbReference>
<dbReference type="RefSeq" id="WP_120368312.1">
    <property type="nucleotide sequence ID" value="NZ_RAXZ01000040.1"/>
</dbReference>
<evidence type="ECO:0000313" key="2">
    <source>
        <dbReference type="Proteomes" id="UP000281084"/>
    </source>
</evidence>
<gene>
    <name evidence="1" type="ORF">D7V64_15860</name>
</gene>
<dbReference type="AlphaFoldDB" id="A0A3A8FM29"/>
<name>A0A3A8FM29_9GAMM</name>
<proteinExistence type="predicted"/>
<reference evidence="1 2" key="1">
    <citation type="submission" date="2018-09" db="EMBL/GenBank/DDBJ databases">
        <title>The draft genome of Acinetobacter spp. strains.</title>
        <authorList>
            <person name="Qin J."/>
            <person name="Feng Y."/>
            <person name="Zong Z."/>
        </authorList>
    </citation>
    <scope>NUCLEOTIDE SEQUENCE [LARGE SCALE GENOMIC DNA]</scope>
    <source>
        <strain evidence="1 2">WCHAc060002</strain>
    </source>
</reference>
<evidence type="ECO:0000313" key="1">
    <source>
        <dbReference type="EMBL" id="RKG48035.1"/>
    </source>
</evidence>
<sequence>MTYTELQIKLLEMGLSIKDLATLLGMNPNSITNYKSAGIIPLNLAITVTLIANLKKVDLSPEEIINEVKRRHANNLIENN</sequence>
<accession>A0A3A8FM29</accession>
<organism evidence="1 2">
    <name type="scientific">Acinetobacter cumulans</name>
    <dbReference type="NCBI Taxonomy" id="2136182"/>
    <lineage>
        <taxon>Bacteria</taxon>
        <taxon>Pseudomonadati</taxon>
        <taxon>Pseudomonadota</taxon>
        <taxon>Gammaproteobacteria</taxon>
        <taxon>Moraxellales</taxon>
        <taxon>Moraxellaceae</taxon>
        <taxon>Acinetobacter</taxon>
    </lineage>
</organism>